<dbReference type="Proteomes" id="UP000314294">
    <property type="component" value="Unassembled WGS sequence"/>
</dbReference>
<protein>
    <submittedName>
        <fullName evidence="5">Ankyrin repeat and SAM domain-containing protein 3</fullName>
    </submittedName>
</protein>
<comment type="caution">
    <text evidence="5">The sequence shown here is derived from an EMBL/GenBank/DDBJ whole genome shotgun (WGS) entry which is preliminary data.</text>
</comment>
<dbReference type="InterPro" id="IPR036770">
    <property type="entry name" value="Ankyrin_rpt-contain_sf"/>
</dbReference>
<feature type="region of interest" description="Disordered" evidence="3">
    <location>
        <begin position="474"/>
        <end position="493"/>
    </location>
</feature>
<name>A0A4Z2FEM6_9TELE</name>
<accession>A0A4Z2FEM6</accession>
<keyword evidence="6" id="KW-1185">Reference proteome</keyword>
<dbReference type="PANTHER" id="PTHR24184">
    <property type="entry name" value="SI:CH211-189E2.2"/>
    <property type="match status" value="1"/>
</dbReference>
<dbReference type="InterPro" id="IPR047238">
    <property type="entry name" value="ANKS3_SAM"/>
</dbReference>
<dbReference type="SMART" id="SM00248">
    <property type="entry name" value="ANK"/>
    <property type="match status" value="4"/>
</dbReference>
<dbReference type="InterPro" id="IPR001660">
    <property type="entry name" value="SAM"/>
</dbReference>
<reference evidence="5 6" key="1">
    <citation type="submission" date="2019-03" db="EMBL/GenBank/DDBJ databases">
        <title>First draft genome of Liparis tanakae, snailfish: a comprehensive survey of snailfish specific genes.</title>
        <authorList>
            <person name="Kim W."/>
            <person name="Song I."/>
            <person name="Jeong J.-H."/>
            <person name="Kim D."/>
            <person name="Kim S."/>
            <person name="Ryu S."/>
            <person name="Song J.Y."/>
            <person name="Lee S.K."/>
        </authorList>
    </citation>
    <scope>NUCLEOTIDE SEQUENCE [LARGE SCALE GENOMIC DNA]</scope>
    <source>
        <tissue evidence="5">Muscle</tissue>
    </source>
</reference>
<evidence type="ECO:0000256" key="2">
    <source>
        <dbReference type="SAM" id="Coils"/>
    </source>
</evidence>
<feature type="repeat" description="ANK" evidence="1">
    <location>
        <begin position="100"/>
        <end position="132"/>
    </location>
</feature>
<dbReference type="PROSITE" id="PS50105">
    <property type="entry name" value="SAM_DOMAIN"/>
    <property type="match status" value="1"/>
</dbReference>
<dbReference type="OrthoDB" id="539213at2759"/>
<evidence type="ECO:0000256" key="3">
    <source>
        <dbReference type="SAM" id="MobiDB-lite"/>
    </source>
</evidence>
<dbReference type="GO" id="GO:0005929">
    <property type="term" value="C:cilium"/>
    <property type="evidence" value="ECO:0007669"/>
    <property type="project" value="TreeGrafter"/>
</dbReference>
<sequence length="522" mass="56770">MSELSDDASESEQLGSSLSLWLGESLLRLEELDVPLDLHTACSIGQYDVVAQCIERREVDLNGKNMGGWTPLMYASYIGHDNIANLLLEAGVSVNATTAKGLTPLMLAASCGNESIAYFLLQQGAELELKDARGWTALFHCTSTGHQQMKVKVDERNGKGETARALAMRHGYTKIASLVDRHSPRSKAGHFEDLSSSEDSDGAPPRARPGRNRAKGVSIHDGPQAVAKFRVGGSSKPCEPPAAPGSAALRDLGEQREAIRHRDVTSPINELDGQSSSSRDDSPFFGSDMPTMRSSSSSSEGRGLQWEGSVESNEDLSEFLDQLGFSKYLPVLEEQDIDLRIFLTLTENDLKEIGITLFGPKRKMTSAIARWHSGARPPSGALEQAYADQLEAEMQEMAIQLHKHCEEAESLQSQVSQEKELRAVMEGCLMEDKVAWRRLQAELVDDHRLAQEMSATLARARACSAGLRSWAAAEGRSRSHAEEEEEPTAAEGATHCSAAKLLEQLGVLQEELGELGRSGGRG</sequence>
<dbReference type="SUPFAM" id="SSF47769">
    <property type="entry name" value="SAM/Pointed domain"/>
    <property type="match status" value="1"/>
</dbReference>
<feature type="region of interest" description="Disordered" evidence="3">
    <location>
        <begin position="177"/>
        <end position="223"/>
    </location>
</feature>
<dbReference type="SUPFAM" id="SSF48403">
    <property type="entry name" value="Ankyrin repeat"/>
    <property type="match status" value="1"/>
</dbReference>
<evidence type="ECO:0000256" key="1">
    <source>
        <dbReference type="PROSITE-ProRule" id="PRU00023"/>
    </source>
</evidence>
<feature type="coiled-coil region" evidence="2">
    <location>
        <begin position="387"/>
        <end position="414"/>
    </location>
</feature>
<keyword evidence="1" id="KW-0040">ANK repeat</keyword>
<evidence type="ECO:0000259" key="4">
    <source>
        <dbReference type="PROSITE" id="PS50105"/>
    </source>
</evidence>
<feature type="domain" description="SAM" evidence="4">
    <location>
        <begin position="311"/>
        <end position="368"/>
    </location>
</feature>
<dbReference type="InterPro" id="IPR013761">
    <property type="entry name" value="SAM/pointed_sf"/>
</dbReference>
<dbReference type="PROSITE" id="PS50088">
    <property type="entry name" value="ANK_REPEAT"/>
    <property type="match status" value="2"/>
</dbReference>
<feature type="repeat" description="ANK" evidence="1">
    <location>
        <begin position="67"/>
        <end position="99"/>
    </location>
</feature>
<keyword evidence="2" id="KW-0175">Coiled coil</keyword>
<dbReference type="AlphaFoldDB" id="A0A4Z2FEM6"/>
<dbReference type="EMBL" id="SRLO01001257">
    <property type="protein sequence ID" value="TNN39696.1"/>
    <property type="molecule type" value="Genomic_DNA"/>
</dbReference>
<dbReference type="InterPro" id="IPR002110">
    <property type="entry name" value="Ankyrin_rpt"/>
</dbReference>
<dbReference type="CDD" id="cd09519">
    <property type="entry name" value="SAM_ANKS3"/>
    <property type="match status" value="1"/>
</dbReference>
<evidence type="ECO:0000313" key="5">
    <source>
        <dbReference type="EMBL" id="TNN39696.1"/>
    </source>
</evidence>
<feature type="compositionally biased region" description="Basic and acidic residues" evidence="3">
    <location>
        <begin position="179"/>
        <end position="193"/>
    </location>
</feature>
<feature type="region of interest" description="Disordered" evidence="3">
    <location>
        <begin position="259"/>
        <end position="310"/>
    </location>
</feature>
<dbReference type="SMART" id="SM00454">
    <property type="entry name" value="SAM"/>
    <property type="match status" value="1"/>
</dbReference>
<dbReference type="PANTHER" id="PTHR24184:SF6">
    <property type="entry name" value="ANKYRIN REPEAT AND SAM DOMAIN-CONTAINING PROTEIN 3"/>
    <property type="match status" value="1"/>
</dbReference>
<proteinExistence type="predicted"/>
<feature type="compositionally biased region" description="Polar residues" evidence="3">
    <location>
        <begin position="266"/>
        <end position="277"/>
    </location>
</feature>
<dbReference type="Pfam" id="PF00536">
    <property type="entry name" value="SAM_1"/>
    <property type="match status" value="1"/>
</dbReference>
<gene>
    <name evidence="5" type="primary">ANKS3</name>
    <name evidence="5" type="ORF">EYF80_050140</name>
</gene>
<evidence type="ECO:0000313" key="6">
    <source>
        <dbReference type="Proteomes" id="UP000314294"/>
    </source>
</evidence>
<dbReference type="Gene3D" id="1.25.40.20">
    <property type="entry name" value="Ankyrin repeat-containing domain"/>
    <property type="match status" value="1"/>
</dbReference>
<organism evidence="5 6">
    <name type="scientific">Liparis tanakae</name>
    <name type="common">Tanaka's snailfish</name>
    <dbReference type="NCBI Taxonomy" id="230148"/>
    <lineage>
        <taxon>Eukaryota</taxon>
        <taxon>Metazoa</taxon>
        <taxon>Chordata</taxon>
        <taxon>Craniata</taxon>
        <taxon>Vertebrata</taxon>
        <taxon>Euteleostomi</taxon>
        <taxon>Actinopterygii</taxon>
        <taxon>Neopterygii</taxon>
        <taxon>Teleostei</taxon>
        <taxon>Neoteleostei</taxon>
        <taxon>Acanthomorphata</taxon>
        <taxon>Eupercaria</taxon>
        <taxon>Perciformes</taxon>
        <taxon>Cottioidei</taxon>
        <taxon>Cottales</taxon>
        <taxon>Liparidae</taxon>
        <taxon>Liparis</taxon>
    </lineage>
</organism>
<dbReference type="Gene3D" id="1.10.150.50">
    <property type="entry name" value="Transcription Factor, Ets-1"/>
    <property type="match status" value="1"/>
</dbReference>
<dbReference type="Pfam" id="PF12796">
    <property type="entry name" value="Ank_2"/>
    <property type="match status" value="2"/>
</dbReference>
<dbReference type="PROSITE" id="PS50297">
    <property type="entry name" value="ANK_REP_REGION"/>
    <property type="match status" value="2"/>
</dbReference>